<feature type="compositionally biased region" description="Low complexity" evidence="9">
    <location>
        <begin position="388"/>
        <end position="420"/>
    </location>
</feature>
<evidence type="ECO:0000256" key="4">
    <source>
        <dbReference type="ARBA" id="ARBA00022618"/>
    </source>
</evidence>
<evidence type="ECO:0000313" key="11">
    <source>
        <dbReference type="Proteomes" id="UP000217199"/>
    </source>
</evidence>
<evidence type="ECO:0000256" key="8">
    <source>
        <dbReference type="SAM" id="Coils"/>
    </source>
</evidence>
<evidence type="ECO:0000256" key="1">
    <source>
        <dbReference type="ARBA" id="ARBA00004123"/>
    </source>
</evidence>
<dbReference type="InterPro" id="IPR008672">
    <property type="entry name" value="Mad1"/>
</dbReference>
<dbReference type="InParanoid" id="A0A286U688"/>
<feature type="coiled-coil region" evidence="8">
    <location>
        <begin position="695"/>
        <end position="782"/>
    </location>
</feature>
<keyword evidence="6" id="KW-0539">Nucleus</keyword>
<keyword evidence="8" id="KW-0175">Coiled coil</keyword>
<dbReference type="PANTHER" id="PTHR23168:SF0">
    <property type="entry name" value="MITOTIC SPINDLE ASSEMBLY CHECKPOINT PROTEIN MAD1"/>
    <property type="match status" value="1"/>
</dbReference>
<comment type="similarity">
    <text evidence="2">Belongs to the MAD1 family.</text>
</comment>
<evidence type="ECO:0000256" key="6">
    <source>
        <dbReference type="ARBA" id="ARBA00023242"/>
    </source>
</evidence>
<reference evidence="10 11" key="1">
    <citation type="journal article" date="2017" name="Mol. Ecol.">
        <title>Comparative and population genomic landscape of Phellinus noxius: A hypervariable fungus causing root rot in trees.</title>
        <authorList>
            <person name="Chung C.L."/>
            <person name="Lee T.J."/>
            <person name="Akiba M."/>
            <person name="Lee H.H."/>
            <person name="Kuo T.H."/>
            <person name="Liu D."/>
            <person name="Ke H.M."/>
            <person name="Yokoi T."/>
            <person name="Roa M.B."/>
            <person name="Lu M.J."/>
            <person name="Chang Y.Y."/>
            <person name="Ann P.J."/>
            <person name="Tsai J.N."/>
            <person name="Chen C.Y."/>
            <person name="Tzean S.S."/>
            <person name="Ota Y."/>
            <person name="Hattori T."/>
            <person name="Sahashi N."/>
            <person name="Liou R.F."/>
            <person name="Kikuchi T."/>
            <person name="Tsai I.J."/>
        </authorList>
    </citation>
    <scope>NUCLEOTIDE SEQUENCE [LARGE SCALE GENOMIC DNA]</scope>
    <source>
        <strain evidence="10 11">FFPRI411160</strain>
    </source>
</reference>
<comment type="subcellular location">
    <subcellularLocation>
        <location evidence="1">Nucleus</location>
    </subcellularLocation>
</comment>
<feature type="compositionally biased region" description="Polar residues" evidence="9">
    <location>
        <begin position="341"/>
        <end position="351"/>
    </location>
</feature>
<dbReference type="EMBL" id="NBII01000011">
    <property type="protein sequence ID" value="PAV15088.1"/>
    <property type="molecule type" value="Genomic_DNA"/>
</dbReference>
<feature type="compositionally biased region" description="Polar residues" evidence="9">
    <location>
        <begin position="84"/>
        <end position="104"/>
    </location>
</feature>
<dbReference type="GO" id="GO:0007094">
    <property type="term" value="P:mitotic spindle assembly checkpoint signaling"/>
    <property type="evidence" value="ECO:0007669"/>
    <property type="project" value="InterPro"/>
</dbReference>
<keyword evidence="7" id="KW-0131">Cell cycle</keyword>
<organism evidence="10 11">
    <name type="scientific">Pyrrhoderma noxium</name>
    <dbReference type="NCBI Taxonomy" id="2282107"/>
    <lineage>
        <taxon>Eukaryota</taxon>
        <taxon>Fungi</taxon>
        <taxon>Dikarya</taxon>
        <taxon>Basidiomycota</taxon>
        <taxon>Agaricomycotina</taxon>
        <taxon>Agaricomycetes</taxon>
        <taxon>Hymenochaetales</taxon>
        <taxon>Hymenochaetaceae</taxon>
        <taxon>Pyrrhoderma</taxon>
    </lineage>
</organism>
<dbReference type="OrthoDB" id="331602at2759"/>
<dbReference type="GO" id="GO:0051315">
    <property type="term" value="P:attachment of mitotic spindle microtubules to kinetochore"/>
    <property type="evidence" value="ECO:0007669"/>
    <property type="project" value="TreeGrafter"/>
</dbReference>
<accession>A0A286U688</accession>
<comment type="caution">
    <text evidence="10">The sequence shown here is derived from an EMBL/GenBank/DDBJ whole genome shotgun (WGS) entry which is preliminary data.</text>
</comment>
<dbReference type="SUPFAM" id="SSF75704">
    <property type="entry name" value="Mitotic arrest deficient-like 1, Mad1"/>
    <property type="match status" value="1"/>
</dbReference>
<dbReference type="Gene3D" id="3.30.457.60">
    <property type="match status" value="1"/>
</dbReference>
<name>A0A286U688_9AGAM</name>
<evidence type="ECO:0000256" key="9">
    <source>
        <dbReference type="SAM" id="MobiDB-lite"/>
    </source>
</evidence>
<evidence type="ECO:0000256" key="7">
    <source>
        <dbReference type="ARBA" id="ARBA00023306"/>
    </source>
</evidence>
<keyword evidence="5" id="KW-0498">Mitosis</keyword>
<dbReference type="Proteomes" id="UP000217199">
    <property type="component" value="Unassembled WGS sequence"/>
</dbReference>
<proteinExistence type="inferred from homology"/>
<gene>
    <name evidence="10" type="ORF">PNOK_0964100</name>
</gene>
<feature type="compositionally biased region" description="Low complexity" evidence="9">
    <location>
        <begin position="47"/>
        <end position="62"/>
    </location>
</feature>
<feature type="coiled-coil region" evidence="8">
    <location>
        <begin position="502"/>
        <end position="570"/>
    </location>
</feature>
<feature type="region of interest" description="Disordered" evidence="9">
    <location>
        <begin position="254"/>
        <end position="283"/>
    </location>
</feature>
<feature type="region of interest" description="Disordered" evidence="9">
    <location>
        <begin position="1"/>
        <end position="104"/>
    </location>
</feature>
<keyword evidence="4" id="KW-0132">Cell division</keyword>
<feature type="compositionally biased region" description="Low complexity" evidence="9">
    <location>
        <begin position="1"/>
        <end position="39"/>
    </location>
</feature>
<keyword evidence="11" id="KW-1185">Reference proteome</keyword>
<feature type="coiled-coil region" evidence="8">
    <location>
        <begin position="814"/>
        <end position="881"/>
    </location>
</feature>
<feature type="compositionally biased region" description="Polar residues" evidence="9">
    <location>
        <begin position="421"/>
        <end position="436"/>
    </location>
</feature>
<sequence length="985" mass="110179">MSSSRPPSTGSFRPTRTTRTTSAIPTTTGTTATRLTRPPSQSSGINGRTSSLASTRSATTGTVKDARFALGAGTSVGLKRKTRTASTSAEPDQPTTTKKPALSNAFSAHTTQTALQKQLLAVQAQVAELQNSLLEKQGRVDRLEADLRLVATREEKEREDRKSIEQELSQQIESYEHQLISIKKSYSDLEADNEDLSDAYSQLKHDSESHIAKLRTDLAAQSQQITFLESQRDESETRAKIQEERVRELEELLENLHEGDYEDEDEGEGGISHDEDKVIGVVGRGDPRVEEVVTKLEVDEALSLSEDSKNELEEDELEEEIDADGEVDPVESGPVVDNDNDISMTEESSLNADGKETGHHESSPFRRPISPQIEAYPDPGAPPPYTISSSPSRSASTHSRSQSVDSESISSSGAMSISISHQDVPQVTQHSHNSTPISIRDQSISRIDPLSHIRRRLSYNTPRRKRLSVGSSNSTMSLSRSRERDKDKEVIRAELARQTTHLTSLETTNSRLSAEVSRLRIRAEGAEILREEKRELERRAEGVDSLRLQLAEVESEKLALSKQVSELEFKLRNQEQSGQENSFSQTPVSVTRKLAALQKIHAALLDEHGQLKASLHLREIELSEAREAVSETTKKLDRQVTEMAQLREAFVRKEKDCELLDRDVTFLKSLVTSYKDEETTFSVSHDEDGMNTASREKLEQRISQLETLLSEYKETIEVLEKEVTQLQRARGAASGRPQEQWDELEQKIKSLEEELDEANDELNKQDDQVEKLEQQLFELGGEIGAGRHIPPAARVLALRGNPAQEWADSRKEILDGLKRENEGLLERLRELEEQGIITGSAVNEDAQLVPRASLENLRLEIANYKNIIKQKDKRLDRLREVFAAKTDEFKEAITSLLGLKLAFYPNGQVRVTSVYDLSVSFVFQPSKNKNEGAKMQLIAAGEGAGPDVQGIMNTWIVQEESIPCFLASITLECFDMWKLDKRELD</sequence>
<feature type="region of interest" description="Disordered" evidence="9">
    <location>
        <begin position="455"/>
        <end position="488"/>
    </location>
</feature>
<evidence type="ECO:0000256" key="2">
    <source>
        <dbReference type="ARBA" id="ARBA00008029"/>
    </source>
</evidence>
<feature type="coiled-coil region" evidence="8">
    <location>
        <begin position="622"/>
        <end position="649"/>
    </location>
</feature>
<protein>
    <recommendedName>
        <fullName evidence="3">Spindle assembly checkpoint component MAD1</fullName>
    </recommendedName>
</protein>
<feature type="compositionally biased region" description="Basic residues" evidence="9">
    <location>
        <begin position="455"/>
        <end position="467"/>
    </location>
</feature>
<feature type="region of interest" description="Disordered" evidence="9">
    <location>
        <begin position="296"/>
        <end position="443"/>
    </location>
</feature>
<feature type="compositionally biased region" description="Acidic residues" evidence="9">
    <location>
        <begin position="312"/>
        <end position="329"/>
    </location>
</feature>
<dbReference type="STRING" id="2282107.A0A286U688"/>
<dbReference type="GO" id="GO:0000776">
    <property type="term" value="C:kinetochore"/>
    <property type="evidence" value="ECO:0007669"/>
    <property type="project" value="TreeGrafter"/>
</dbReference>
<evidence type="ECO:0000256" key="5">
    <source>
        <dbReference type="ARBA" id="ARBA00022776"/>
    </source>
</evidence>
<evidence type="ECO:0000313" key="10">
    <source>
        <dbReference type="EMBL" id="PAV15088.1"/>
    </source>
</evidence>
<dbReference type="Gene3D" id="6.10.250.90">
    <property type="match status" value="1"/>
</dbReference>
<dbReference type="Pfam" id="PF05557">
    <property type="entry name" value="MAD"/>
    <property type="match status" value="1"/>
</dbReference>
<evidence type="ECO:0000256" key="3">
    <source>
        <dbReference type="ARBA" id="ARBA00022019"/>
    </source>
</evidence>
<dbReference type="AlphaFoldDB" id="A0A286U688"/>
<dbReference type="GO" id="GO:0072686">
    <property type="term" value="C:mitotic spindle"/>
    <property type="evidence" value="ECO:0007669"/>
    <property type="project" value="TreeGrafter"/>
</dbReference>
<dbReference type="GO" id="GO:0051301">
    <property type="term" value="P:cell division"/>
    <property type="evidence" value="ECO:0007669"/>
    <property type="project" value="UniProtKB-KW"/>
</dbReference>
<dbReference type="GO" id="GO:0005635">
    <property type="term" value="C:nuclear envelope"/>
    <property type="evidence" value="ECO:0007669"/>
    <property type="project" value="TreeGrafter"/>
</dbReference>
<dbReference type="PANTHER" id="PTHR23168">
    <property type="entry name" value="MITOTIC SPINDLE ASSEMBLY CHECKPOINT PROTEIN MAD1 MITOTIC ARREST DEFICIENT-LIKE PROTEIN 1"/>
    <property type="match status" value="1"/>
</dbReference>
<feature type="compositionally biased region" description="Basic and acidic residues" evidence="9">
    <location>
        <begin position="353"/>
        <end position="364"/>
    </location>
</feature>